<dbReference type="Proteomes" id="UP000002009">
    <property type="component" value="Chromosome 14"/>
</dbReference>
<evidence type="ECO:0000313" key="1">
    <source>
        <dbReference type="EMBL" id="ACO67314.1"/>
    </source>
</evidence>
<protein>
    <submittedName>
        <fullName evidence="1">Uncharacterized protein</fullName>
    </submittedName>
</protein>
<dbReference type="InParanoid" id="C1EHK6"/>
<dbReference type="RefSeq" id="XP_002506056.1">
    <property type="nucleotide sequence ID" value="XM_002506010.1"/>
</dbReference>
<gene>
    <name evidence="1" type="ORF">MICPUN_109517</name>
</gene>
<evidence type="ECO:0000313" key="2">
    <source>
        <dbReference type="Proteomes" id="UP000002009"/>
    </source>
</evidence>
<organism evidence="1 2">
    <name type="scientific">Micromonas commoda (strain RCC299 / NOUM17 / CCMP2709)</name>
    <name type="common">Picoplanktonic green alga</name>
    <dbReference type="NCBI Taxonomy" id="296587"/>
    <lineage>
        <taxon>Eukaryota</taxon>
        <taxon>Viridiplantae</taxon>
        <taxon>Chlorophyta</taxon>
        <taxon>Mamiellophyceae</taxon>
        <taxon>Mamiellales</taxon>
        <taxon>Mamiellaceae</taxon>
        <taxon>Micromonas</taxon>
    </lineage>
</organism>
<dbReference type="GeneID" id="8249193"/>
<dbReference type="KEGG" id="mis:MICPUN_109517"/>
<proteinExistence type="predicted"/>
<reference evidence="1 2" key="1">
    <citation type="journal article" date="2009" name="Science">
        <title>Green evolution and dynamic adaptations revealed by genomes of the marine picoeukaryotes Micromonas.</title>
        <authorList>
            <person name="Worden A.Z."/>
            <person name="Lee J.H."/>
            <person name="Mock T."/>
            <person name="Rouze P."/>
            <person name="Simmons M.P."/>
            <person name="Aerts A.L."/>
            <person name="Allen A.E."/>
            <person name="Cuvelier M.L."/>
            <person name="Derelle E."/>
            <person name="Everett M.V."/>
            <person name="Foulon E."/>
            <person name="Grimwood J."/>
            <person name="Gundlach H."/>
            <person name="Henrissat B."/>
            <person name="Napoli C."/>
            <person name="McDonald S.M."/>
            <person name="Parker M.S."/>
            <person name="Rombauts S."/>
            <person name="Salamov A."/>
            <person name="Von Dassow P."/>
            <person name="Badger J.H."/>
            <person name="Coutinho P.M."/>
            <person name="Demir E."/>
            <person name="Dubchak I."/>
            <person name="Gentemann C."/>
            <person name="Eikrem W."/>
            <person name="Gready J.E."/>
            <person name="John U."/>
            <person name="Lanier W."/>
            <person name="Lindquist E.A."/>
            <person name="Lucas S."/>
            <person name="Mayer K.F."/>
            <person name="Moreau H."/>
            <person name="Not F."/>
            <person name="Otillar R."/>
            <person name="Panaud O."/>
            <person name="Pangilinan J."/>
            <person name="Paulsen I."/>
            <person name="Piegu B."/>
            <person name="Poliakov A."/>
            <person name="Robbens S."/>
            <person name="Schmutz J."/>
            <person name="Toulza E."/>
            <person name="Wyss T."/>
            <person name="Zelensky A."/>
            <person name="Zhou K."/>
            <person name="Armbrust E.V."/>
            <person name="Bhattacharya D."/>
            <person name="Goodenough U.W."/>
            <person name="Van de Peer Y."/>
            <person name="Grigoriev I.V."/>
        </authorList>
    </citation>
    <scope>NUCLEOTIDE SEQUENCE [LARGE SCALE GENOMIC DNA]</scope>
    <source>
        <strain evidence="2">RCC299 / NOUM17</strain>
    </source>
</reference>
<keyword evidence="2" id="KW-1185">Reference proteome</keyword>
<sequence>MQKTGTSAIYKAVSTPGTLKELHNAEFEDGICRQCHPILTPIPAPFCCTAFEMWNRRAYTRVYENRLEHNRPLITWPCNDCMHDWVSVGYFDKGAKFVPWVRPTACTPFHTCCVVELHGEVAATARKGWQNNCLFPCYRTFVPGLKDAQAFCDAANAAQATALAAVYNPAVQKMG</sequence>
<name>C1EHK6_MICCC</name>
<accession>C1EHK6</accession>
<dbReference type="AlphaFoldDB" id="C1EHK6"/>
<dbReference type="EMBL" id="CP001332">
    <property type="protein sequence ID" value="ACO67314.1"/>
    <property type="molecule type" value="Genomic_DNA"/>
</dbReference>